<evidence type="ECO:0000313" key="1">
    <source>
        <dbReference type="EMBL" id="KIE57925.1"/>
    </source>
</evidence>
<sequence length="185" mass="21787">MPEEQSWKPVRVKRIHPKEVKEKRDKFYKTERKRYLKTLATKHRNLLEQLGISNDEITEMKNLGKVPQGWTVDHSIPTFLSGFLKDPNAWDNLVLMPKETRAFKKKHIDDVYERVLRTLGYKYQGYPEDGVGQELGYPQLIHQVKYYYNRNKGLYPVVTANEVGNTEQKILEAKNYSKEQGLLFA</sequence>
<protein>
    <recommendedName>
        <fullName evidence="5">HNH endonuclease</fullName>
    </recommendedName>
</protein>
<reference evidence="1 3" key="1">
    <citation type="submission" date="2014-08" db="EMBL/GenBank/DDBJ databases">
        <title>Methylacidiphilum kamchatkense strain Kam1 draft genome sequence.</title>
        <authorList>
            <person name="Birkeland N.-K."/>
            <person name="Erikstad H.A."/>
        </authorList>
    </citation>
    <scope>NUCLEOTIDE SEQUENCE [LARGE SCALE GENOMIC DNA]</scope>
    <source>
        <strain evidence="1 3">Kam1</strain>
    </source>
</reference>
<dbReference type="OrthoDB" id="206664at2"/>
<evidence type="ECO:0008006" key="5">
    <source>
        <dbReference type="Google" id="ProtNLM"/>
    </source>
</evidence>
<gene>
    <name evidence="1" type="ORF">A946_09700</name>
    <name evidence="2" type="ORF">kam1_1122</name>
</gene>
<proteinExistence type="predicted"/>
<reference evidence="2" key="2">
    <citation type="journal article" date="2019" name="BMC Genomics">
        <title>Complete genome sequence analysis of the thermoacidophilic verrucomicrobial methanotroph 'Candidatus Methylacidiphilum kamchatkense' strain Kam1 and comparison with its closest relatives.</title>
        <authorList>
            <person name="Kruse T."/>
            <person name="Ratnadevi C.M."/>
            <person name="Erikstad H.A."/>
            <person name="Birkeland N.K."/>
        </authorList>
    </citation>
    <scope>NUCLEOTIDE SEQUENCE</scope>
    <source>
        <strain evidence="2">Kam1</strain>
    </source>
</reference>
<dbReference type="RefSeq" id="WP_039722018.1">
    <property type="nucleotide sequence ID" value="NZ_CP037899.1"/>
</dbReference>
<dbReference type="Proteomes" id="UP000031594">
    <property type="component" value="Unassembled WGS sequence"/>
</dbReference>
<evidence type="ECO:0000313" key="4">
    <source>
        <dbReference type="Proteomes" id="UP000315925"/>
    </source>
</evidence>
<dbReference type="EMBL" id="CP037899">
    <property type="protein sequence ID" value="QDQ42352.1"/>
    <property type="molecule type" value="Genomic_DNA"/>
</dbReference>
<dbReference type="AlphaFoldDB" id="A0A0C1V2N5"/>
<accession>A0A0C1V2N5</accession>
<evidence type="ECO:0000313" key="3">
    <source>
        <dbReference type="Proteomes" id="UP000031594"/>
    </source>
</evidence>
<name>A0A0C1V2N5_9BACT</name>
<reference evidence="4" key="3">
    <citation type="submission" date="2019-03" db="EMBL/GenBank/DDBJ databases">
        <title>Complete genome of Methylacidiphilum kamchatkense Kam1.</title>
        <authorList>
            <person name="Kruse T."/>
            <person name="Murarilal Ratnadevi C."/>
            <person name="Erikstad H.-A."/>
            <person name="Birkeland N.-K."/>
        </authorList>
    </citation>
    <scope>NUCLEOTIDE SEQUENCE [LARGE SCALE GENOMIC DNA]</scope>
    <source>
        <strain evidence="4">kam1</strain>
    </source>
</reference>
<keyword evidence="3" id="KW-1185">Reference proteome</keyword>
<dbReference type="KEGG" id="mkc:kam1_1122"/>
<dbReference type="Proteomes" id="UP000315925">
    <property type="component" value="Chromosome"/>
</dbReference>
<organism evidence="2 4">
    <name type="scientific">Methylacidiphilum kamchatkense Kam1</name>
    <dbReference type="NCBI Taxonomy" id="1202785"/>
    <lineage>
        <taxon>Bacteria</taxon>
        <taxon>Pseudomonadati</taxon>
        <taxon>Verrucomicrobiota</taxon>
        <taxon>Methylacidiphilae</taxon>
        <taxon>Methylacidiphilales</taxon>
        <taxon>Methylacidiphilaceae</taxon>
        <taxon>Methylacidiphilum (ex Ratnadevi et al. 2023)</taxon>
    </lineage>
</organism>
<dbReference type="EMBL" id="JQNX01000008">
    <property type="protein sequence ID" value="KIE57925.1"/>
    <property type="molecule type" value="Genomic_DNA"/>
</dbReference>
<evidence type="ECO:0000313" key="2">
    <source>
        <dbReference type="EMBL" id="QDQ42352.1"/>
    </source>
</evidence>